<reference evidence="1 2" key="1">
    <citation type="journal article" date="2014" name="Genome Announc.">
        <title>Complete Genome Sequence of Spiroplasma apis B31T (ATCC 33834), a Bacterium Associated with May Disease of Honeybees (Apis mellifera).</title>
        <authorList>
            <person name="Ku C."/>
            <person name="Lo W.S."/>
            <person name="Chen L.L."/>
            <person name="Kuo C.H."/>
        </authorList>
    </citation>
    <scope>NUCLEOTIDE SEQUENCE [LARGE SCALE GENOMIC DNA]</scope>
    <source>
        <strain evidence="1">B31</strain>
    </source>
</reference>
<dbReference type="EMBL" id="CP006682">
    <property type="protein sequence ID" value="AHB36549.1"/>
    <property type="molecule type" value="Genomic_DNA"/>
</dbReference>
<proteinExistence type="predicted"/>
<dbReference type="AlphaFoldDB" id="V5RJ28"/>
<evidence type="ECO:0000313" key="2">
    <source>
        <dbReference type="Proteomes" id="UP000018550"/>
    </source>
</evidence>
<dbReference type="RefSeq" id="WP_023789746.1">
    <property type="nucleotide sequence ID" value="NC_022998.1"/>
</dbReference>
<sequence length="120" mass="13827">MYLYLSIVVTISLIGVLSFIKKSDVSLATIYIKESMKETGEVVQEPYILTTEKINISNIKSVKVEFMNGYQNFGNEVLKYKDGLLTIKEEVVSNIKKLNGKIWLYKEKISLLKYLLNSFF</sequence>
<dbReference type="PATRIC" id="fig|1276258.3.peg.718"/>
<dbReference type="STRING" id="1276258.SAPIS_v1c07040"/>
<keyword evidence="2" id="KW-1185">Reference proteome</keyword>
<dbReference type="HOGENOM" id="CLU_2048258_0_0_14"/>
<dbReference type="Proteomes" id="UP000018550">
    <property type="component" value="Chromosome"/>
</dbReference>
<protein>
    <submittedName>
        <fullName evidence="1">Uncharacterized protein</fullName>
    </submittedName>
</protein>
<organism evidence="1 2">
    <name type="scientific">Spiroplasma apis B31</name>
    <dbReference type="NCBI Taxonomy" id="1276258"/>
    <lineage>
        <taxon>Bacteria</taxon>
        <taxon>Bacillati</taxon>
        <taxon>Mycoplasmatota</taxon>
        <taxon>Mollicutes</taxon>
        <taxon>Entomoplasmatales</taxon>
        <taxon>Spiroplasmataceae</taxon>
        <taxon>Spiroplasma</taxon>
    </lineage>
</organism>
<name>V5RJ28_SPIAP</name>
<evidence type="ECO:0000313" key="1">
    <source>
        <dbReference type="EMBL" id="AHB36549.1"/>
    </source>
</evidence>
<gene>
    <name evidence="1" type="ORF">SAPIS_v1c07040</name>
</gene>
<accession>V5RJ28</accession>
<dbReference type="KEGG" id="sapi:SAPIS_v1c07040"/>